<dbReference type="AlphaFoldDB" id="A0AAP2DQN2"/>
<dbReference type="RefSeq" id="WP_254166985.1">
    <property type="nucleotide sequence ID" value="NZ_JAHESF010000022.1"/>
</dbReference>
<dbReference type="Pfam" id="PF02836">
    <property type="entry name" value="Glyco_hydro_2_C"/>
    <property type="match status" value="1"/>
</dbReference>
<name>A0AAP2DQN2_9BACT</name>
<dbReference type="Gene3D" id="2.60.40.10">
    <property type="entry name" value="Immunoglobulins"/>
    <property type="match status" value="1"/>
</dbReference>
<evidence type="ECO:0000259" key="5">
    <source>
        <dbReference type="Pfam" id="PF00703"/>
    </source>
</evidence>
<comment type="similarity">
    <text evidence="1">Belongs to the glycosyl hydrolase 2 family.</text>
</comment>
<keyword evidence="3" id="KW-0326">Glycosidase</keyword>
<evidence type="ECO:0000256" key="4">
    <source>
        <dbReference type="SAM" id="SignalP"/>
    </source>
</evidence>
<dbReference type="SUPFAM" id="SSF49785">
    <property type="entry name" value="Galactose-binding domain-like"/>
    <property type="match status" value="1"/>
</dbReference>
<keyword evidence="4" id="KW-0732">Signal</keyword>
<dbReference type="Proteomes" id="UP001319200">
    <property type="component" value="Unassembled WGS sequence"/>
</dbReference>
<dbReference type="InterPro" id="IPR051913">
    <property type="entry name" value="GH2_Domain-Containing"/>
</dbReference>
<dbReference type="SUPFAM" id="SSF49303">
    <property type="entry name" value="beta-Galactosidase/glucuronidase domain"/>
    <property type="match status" value="1"/>
</dbReference>
<evidence type="ECO:0000313" key="8">
    <source>
        <dbReference type="EMBL" id="MBT1699222.1"/>
    </source>
</evidence>
<evidence type="ECO:0000256" key="1">
    <source>
        <dbReference type="ARBA" id="ARBA00007401"/>
    </source>
</evidence>
<feature type="domain" description="Glycoside hydrolase family 2 immunoglobulin-like beta-sandwich" evidence="5">
    <location>
        <begin position="195"/>
        <end position="289"/>
    </location>
</feature>
<dbReference type="GO" id="GO:0004553">
    <property type="term" value="F:hydrolase activity, hydrolyzing O-glycosyl compounds"/>
    <property type="evidence" value="ECO:0007669"/>
    <property type="project" value="InterPro"/>
</dbReference>
<proteinExistence type="inferred from homology"/>
<evidence type="ECO:0000259" key="7">
    <source>
        <dbReference type="Pfam" id="PF02837"/>
    </source>
</evidence>
<feature type="chain" id="PRO_5042968755" description="Beta-galactosidase" evidence="4">
    <location>
        <begin position="22"/>
        <end position="665"/>
    </location>
</feature>
<protein>
    <recommendedName>
        <fullName evidence="10">Beta-galactosidase</fullName>
    </recommendedName>
</protein>
<organism evidence="8 9">
    <name type="scientific">Chryseosolibacter histidini</name>
    <dbReference type="NCBI Taxonomy" id="2782349"/>
    <lineage>
        <taxon>Bacteria</taxon>
        <taxon>Pseudomonadati</taxon>
        <taxon>Bacteroidota</taxon>
        <taxon>Cytophagia</taxon>
        <taxon>Cytophagales</taxon>
        <taxon>Chryseotaleaceae</taxon>
        <taxon>Chryseosolibacter</taxon>
    </lineage>
</organism>
<dbReference type="InterPro" id="IPR013783">
    <property type="entry name" value="Ig-like_fold"/>
</dbReference>
<dbReference type="InterPro" id="IPR006103">
    <property type="entry name" value="Glyco_hydro_2_cat"/>
</dbReference>
<reference evidence="8 9" key="1">
    <citation type="submission" date="2021-05" db="EMBL/GenBank/DDBJ databases">
        <title>A Polyphasic approach of four new species of the genus Ohtaekwangia: Ohtaekwangia histidinii sp. nov., Ohtaekwangia cretensis sp. nov., Ohtaekwangia indiensis sp. nov., Ohtaekwangia reichenbachii sp. nov. from diverse environment.</title>
        <authorList>
            <person name="Octaviana S."/>
        </authorList>
    </citation>
    <scope>NUCLEOTIDE SEQUENCE [LARGE SCALE GENOMIC DNA]</scope>
    <source>
        <strain evidence="8 9">PWU4</strain>
    </source>
</reference>
<sequence length="665" mass="76047">MTVLRSIIFFCLCVAGLCAVAQDDPRELVSLDGTWRFVTDPQRTGLASGWNTTLPANATDVTVPHTWNVMKAHENYRGLAWYERKLAVPSTWKDRNVRLKFAAVYRDAVIYVNGKKAGEHLNSGYTTFYVDISHLLTFGADNTVTVSVDNSFSETALPYKDSFDWCNDGGIIRNVSVIVSGKPSIRYAHAIPTINFADTSARVILKIRLWEEDVKKAGFSIAIREKRGNKTVLSKDVTLTRQGDAFVTLFDIAKVHLWHFNDPFLYQVQVTAKSKGKETDRHTASFGFRKVVLEGQKLLVNNEPVRLPGIEYMPSSHPDHGSAEPRWVMDSVVHMLKDLNTVITRFHWQVDEYMLDRYDEAGILVQAEIPWWQQPYKLTPAVMETARMQLAEMTERDFNHASIFAWGISNEVFSTDRGQYVTLRDFTKALDSTRLAVVVSNETFKRRENDESFIADLPTWNDYVGTWYGKASDELPAYFKEIEGFLGNRPLLITEAGLCEPRFSGGDLRRIDDMIYHYREWAKRDYIAGCIYFCLNDYRTHRGEDGSGRFKARIHGITDLYFNRKPSYYVYKQLASPVEIRNVKKLKDDRIEVTLANRNNLPSYTLREYKVVWLTKEGQSTEMKLPLMKPGDSLTIVLDNIQPRFDFAIVSPTGHAVTGYPLSSK</sequence>
<dbReference type="InterPro" id="IPR017853">
    <property type="entry name" value="GH"/>
</dbReference>
<gene>
    <name evidence="8" type="ORF">KK083_20160</name>
</gene>
<accession>A0AAP2DQN2</accession>
<evidence type="ECO:0000313" key="9">
    <source>
        <dbReference type="Proteomes" id="UP001319200"/>
    </source>
</evidence>
<dbReference type="InterPro" id="IPR008979">
    <property type="entry name" value="Galactose-bd-like_sf"/>
</dbReference>
<dbReference type="InterPro" id="IPR006102">
    <property type="entry name" value="Ig-like_GH2"/>
</dbReference>
<keyword evidence="2" id="KW-0378">Hydrolase</keyword>
<dbReference type="EMBL" id="JAHESF010000022">
    <property type="protein sequence ID" value="MBT1699222.1"/>
    <property type="molecule type" value="Genomic_DNA"/>
</dbReference>
<dbReference type="SUPFAM" id="SSF51445">
    <property type="entry name" value="(Trans)glycosidases"/>
    <property type="match status" value="1"/>
</dbReference>
<evidence type="ECO:0000256" key="3">
    <source>
        <dbReference type="ARBA" id="ARBA00023295"/>
    </source>
</evidence>
<evidence type="ECO:0000256" key="2">
    <source>
        <dbReference type="ARBA" id="ARBA00022801"/>
    </source>
</evidence>
<dbReference type="PANTHER" id="PTHR42732:SF1">
    <property type="entry name" value="BETA-MANNOSIDASE"/>
    <property type="match status" value="1"/>
</dbReference>
<dbReference type="InterPro" id="IPR006104">
    <property type="entry name" value="Glyco_hydro_2_N"/>
</dbReference>
<dbReference type="Pfam" id="PF00703">
    <property type="entry name" value="Glyco_hydro_2"/>
    <property type="match status" value="1"/>
</dbReference>
<dbReference type="Pfam" id="PF02837">
    <property type="entry name" value="Glyco_hydro_2_N"/>
    <property type="match status" value="1"/>
</dbReference>
<feature type="domain" description="Glycoside hydrolase family 2 catalytic" evidence="6">
    <location>
        <begin position="293"/>
        <end position="521"/>
    </location>
</feature>
<dbReference type="GO" id="GO:0005975">
    <property type="term" value="P:carbohydrate metabolic process"/>
    <property type="evidence" value="ECO:0007669"/>
    <property type="project" value="InterPro"/>
</dbReference>
<dbReference type="InterPro" id="IPR036156">
    <property type="entry name" value="Beta-gal/glucu_dom_sf"/>
</dbReference>
<feature type="domain" description="Glycosyl hydrolases family 2 sugar binding" evidence="7">
    <location>
        <begin position="29"/>
        <end position="178"/>
    </location>
</feature>
<feature type="signal peptide" evidence="4">
    <location>
        <begin position="1"/>
        <end position="21"/>
    </location>
</feature>
<comment type="caution">
    <text evidence="8">The sequence shown here is derived from an EMBL/GenBank/DDBJ whole genome shotgun (WGS) entry which is preliminary data.</text>
</comment>
<dbReference type="PANTHER" id="PTHR42732">
    <property type="entry name" value="BETA-GALACTOSIDASE"/>
    <property type="match status" value="1"/>
</dbReference>
<dbReference type="Gene3D" id="2.60.120.260">
    <property type="entry name" value="Galactose-binding domain-like"/>
    <property type="match status" value="1"/>
</dbReference>
<dbReference type="Gene3D" id="3.20.20.80">
    <property type="entry name" value="Glycosidases"/>
    <property type="match status" value="1"/>
</dbReference>
<keyword evidence="9" id="KW-1185">Reference proteome</keyword>
<evidence type="ECO:0008006" key="10">
    <source>
        <dbReference type="Google" id="ProtNLM"/>
    </source>
</evidence>
<evidence type="ECO:0000259" key="6">
    <source>
        <dbReference type="Pfam" id="PF02836"/>
    </source>
</evidence>